<organism evidence="1 2">
    <name type="scientific">Photobacterium leiognathi</name>
    <dbReference type="NCBI Taxonomy" id="553611"/>
    <lineage>
        <taxon>Bacteria</taxon>
        <taxon>Pseudomonadati</taxon>
        <taxon>Pseudomonadota</taxon>
        <taxon>Gammaproteobacteria</taxon>
        <taxon>Vibrionales</taxon>
        <taxon>Vibrionaceae</taxon>
        <taxon>Photobacterium</taxon>
    </lineage>
</organism>
<proteinExistence type="predicted"/>
<sequence>MFEIIERFHDQLLDNYEFTSVCVEEIFYDDILKELFEEANPISGLRGCNVENGDTANLFNLAALQSPIICYRYRNHFRVVAGVFTLNMIRKGIAQRHVHSDYKVPVFILSKKPIGLVRKHIIQFDLTNMLLTKCFISDTKKISFFLHAWFEKDQGKRSIYQSKEWLSLFPNLDTTEKVSNFLSISKKSL</sequence>
<comment type="caution">
    <text evidence="1">The sequence shown here is derived from an EMBL/GenBank/DDBJ whole genome shotgun (WGS) entry which is preliminary data.</text>
</comment>
<reference evidence="1 2" key="1">
    <citation type="submission" date="2018-01" db="EMBL/GenBank/DDBJ databases">
        <title>Whole genome sequencing of Histamine producing bacteria.</title>
        <authorList>
            <person name="Butler K."/>
        </authorList>
    </citation>
    <scope>NUCLEOTIDE SEQUENCE [LARGE SCALE GENOMIC DNA]</scope>
    <source>
        <strain evidence="1 2">ATCC 25521</strain>
    </source>
</reference>
<dbReference type="RefSeq" id="WP_045063431.1">
    <property type="nucleotide sequence ID" value="NZ_CP131601.1"/>
</dbReference>
<name>A0ABX5GFX5_PHOLE</name>
<keyword evidence="2" id="KW-1185">Reference proteome</keyword>
<dbReference type="EMBL" id="PYOI01000013">
    <property type="protein sequence ID" value="PSV82216.1"/>
    <property type="molecule type" value="Genomic_DNA"/>
</dbReference>
<protein>
    <submittedName>
        <fullName evidence="1">Uncharacterized protein</fullName>
    </submittedName>
</protein>
<gene>
    <name evidence="1" type="ORF">CTM94_10530</name>
</gene>
<accession>A0ABX5GFX5</accession>
<evidence type="ECO:0000313" key="2">
    <source>
        <dbReference type="Proteomes" id="UP000241566"/>
    </source>
</evidence>
<dbReference type="Proteomes" id="UP000241566">
    <property type="component" value="Unassembled WGS sequence"/>
</dbReference>
<evidence type="ECO:0000313" key="1">
    <source>
        <dbReference type="EMBL" id="PSV82216.1"/>
    </source>
</evidence>